<evidence type="ECO:0000313" key="3">
    <source>
        <dbReference type="Proteomes" id="UP000002964"/>
    </source>
</evidence>
<organism evidence="2 3">
    <name type="scientific">Thiorhodovibrio frisius</name>
    <dbReference type="NCBI Taxonomy" id="631362"/>
    <lineage>
        <taxon>Bacteria</taxon>
        <taxon>Pseudomonadati</taxon>
        <taxon>Pseudomonadota</taxon>
        <taxon>Gammaproteobacteria</taxon>
        <taxon>Chromatiales</taxon>
        <taxon>Chromatiaceae</taxon>
        <taxon>Thiorhodovibrio</taxon>
    </lineage>
</organism>
<reference evidence="2 3" key="2">
    <citation type="submission" date="2011-11" db="EMBL/GenBank/DDBJ databases">
        <authorList>
            <consortium name="US DOE Joint Genome Institute"/>
            <person name="Lucas S."/>
            <person name="Han J."/>
            <person name="Lapidus A."/>
            <person name="Cheng J.-F."/>
            <person name="Goodwin L."/>
            <person name="Pitluck S."/>
            <person name="Peters L."/>
            <person name="Ovchinnikova G."/>
            <person name="Zhang X."/>
            <person name="Detter J.C."/>
            <person name="Han C."/>
            <person name="Tapia R."/>
            <person name="Land M."/>
            <person name="Hauser L."/>
            <person name="Kyrpides N."/>
            <person name="Ivanova N."/>
            <person name="Pagani I."/>
            <person name="Vogl K."/>
            <person name="Liu Z."/>
            <person name="Overmann J."/>
            <person name="Frigaard N.-U."/>
            <person name="Bryant D."/>
            <person name="Woyke T."/>
        </authorList>
    </citation>
    <scope>NUCLEOTIDE SEQUENCE [LARGE SCALE GENOMIC DNA]</scope>
    <source>
        <strain evidence="2 3">970</strain>
    </source>
</reference>
<name>H8YVE5_9GAMM</name>
<accession>H8YVE5</accession>
<dbReference type="HOGENOM" id="CLU_061756_0_0_6"/>
<dbReference type="EMBL" id="JH603163">
    <property type="protein sequence ID" value="EIC23885.1"/>
    <property type="molecule type" value="Genomic_DNA"/>
</dbReference>
<dbReference type="STRING" id="631362.Thi970DRAFT_00016"/>
<protein>
    <recommendedName>
        <fullName evidence="4">DUF429 domain-containing protein</fullName>
    </recommendedName>
</protein>
<dbReference type="OrthoDB" id="8338566at2"/>
<evidence type="ECO:0008006" key="4">
    <source>
        <dbReference type="Google" id="ProtNLM"/>
    </source>
</evidence>
<reference evidence="3" key="1">
    <citation type="submission" date="2011-06" db="EMBL/GenBank/DDBJ databases">
        <authorList>
            <consortium name="US DOE Joint Genome Institute (JGI-PGF)"/>
            <person name="Lucas S."/>
            <person name="Han J."/>
            <person name="Lapidus A."/>
            <person name="Cheng J.-F."/>
            <person name="Goodwin L."/>
            <person name="Pitluck S."/>
            <person name="Peters L."/>
            <person name="Land M.L."/>
            <person name="Hauser L."/>
            <person name="Vogl K."/>
            <person name="Liu Z."/>
            <person name="Overmann J."/>
            <person name="Frigaard N.-U."/>
            <person name="Bryant D.A."/>
            <person name="Woyke T.J."/>
        </authorList>
    </citation>
    <scope>NUCLEOTIDE SEQUENCE [LARGE SCALE GENOMIC DNA]</scope>
    <source>
        <strain evidence="3">970</strain>
    </source>
</reference>
<gene>
    <name evidence="2" type="ORF">Thi970DRAFT_00016</name>
</gene>
<dbReference type="InterPro" id="IPR007362">
    <property type="entry name" value="DUF429"/>
</dbReference>
<dbReference type="AlphaFoldDB" id="H8YVE5"/>
<evidence type="ECO:0000313" key="2">
    <source>
        <dbReference type="EMBL" id="EIC23885.1"/>
    </source>
</evidence>
<dbReference type="RefSeq" id="WP_009146508.1">
    <property type="nucleotide sequence ID" value="NZ_CP121471.1"/>
</dbReference>
<feature type="compositionally biased region" description="Basic and acidic residues" evidence="1">
    <location>
        <begin position="275"/>
        <end position="284"/>
    </location>
</feature>
<feature type="region of interest" description="Disordered" evidence="1">
    <location>
        <begin position="252"/>
        <end position="284"/>
    </location>
</feature>
<evidence type="ECO:0000256" key="1">
    <source>
        <dbReference type="SAM" id="MobiDB-lite"/>
    </source>
</evidence>
<dbReference type="Proteomes" id="UP000002964">
    <property type="component" value="Unassembled WGS sequence"/>
</dbReference>
<sequence>MRVYGIDFTSRPRRGKPITCLQCQLEGQRLTAGALACWCDFASFESFLNQPGPWIAGLDFPFGQSRTFVTNIGWPMTWSGYVRHAENLGRTGFRQALDAYRAQRAVGDKEHRRATDRAAGAISPQKLYGTPVGLMFFEGAPRLLRAGVTIPGVHRGDPERICVEAYPGVLARQLIGRRSYKQDDSKKQSREREQARHDLLTAILDGATRPVYGLEVTAPTRLAADPTGDRLDALLCAIQAAWAWTQRAEGSDQLTAPTASDPLEGWIADPQARGRPPEPSRIKA</sequence>
<proteinExistence type="predicted"/>
<dbReference type="Pfam" id="PF04250">
    <property type="entry name" value="DUF429"/>
    <property type="match status" value="1"/>
</dbReference>
<keyword evidence="3" id="KW-1185">Reference proteome</keyword>
<dbReference type="eggNOG" id="ENOG502Z90B">
    <property type="taxonomic scope" value="Bacteria"/>
</dbReference>